<accession>A0A8B9UEW9</accession>
<keyword evidence="5" id="KW-1185">Reference proteome</keyword>
<proteinExistence type="predicted"/>
<evidence type="ECO:0000313" key="5">
    <source>
        <dbReference type="Proteomes" id="UP000694549"/>
    </source>
</evidence>
<protein>
    <submittedName>
        <fullName evidence="4">USH1 protein network component harmonin binding protein 1</fullName>
    </submittedName>
</protein>
<dbReference type="PANTHER" id="PTHR23347">
    <property type="entry name" value="COLORECTAL MUTANT CANCER PROTEIN MCC PROTEIN -RELATED"/>
    <property type="match status" value="1"/>
</dbReference>
<feature type="compositionally biased region" description="Pro residues" evidence="2">
    <location>
        <begin position="302"/>
        <end position="313"/>
    </location>
</feature>
<feature type="domain" description="Harmonin-binding protein USHBP1 PDZ-binding" evidence="3">
    <location>
        <begin position="329"/>
        <end position="391"/>
    </location>
</feature>
<keyword evidence="1" id="KW-0175">Coiled coil</keyword>
<evidence type="ECO:0000256" key="1">
    <source>
        <dbReference type="SAM" id="Coils"/>
    </source>
</evidence>
<evidence type="ECO:0000259" key="3">
    <source>
        <dbReference type="Pfam" id="PF10506"/>
    </source>
</evidence>
<feature type="region of interest" description="Disordered" evidence="2">
    <location>
        <begin position="400"/>
        <end position="465"/>
    </location>
</feature>
<feature type="compositionally biased region" description="Gly residues" evidence="2">
    <location>
        <begin position="252"/>
        <end position="267"/>
    </location>
</feature>
<name>A0A8B9UEW9_9AVES</name>
<dbReference type="AlphaFoldDB" id="A0A8B9UEW9"/>
<feature type="compositionally biased region" description="Acidic residues" evidence="2">
    <location>
        <begin position="11"/>
        <end position="27"/>
    </location>
</feature>
<feature type="coiled-coil region" evidence="1">
    <location>
        <begin position="522"/>
        <end position="549"/>
    </location>
</feature>
<feature type="compositionally biased region" description="Polar residues" evidence="2">
    <location>
        <begin position="450"/>
        <end position="459"/>
    </location>
</feature>
<feature type="region of interest" description="Disordered" evidence="2">
    <location>
        <begin position="225"/>
        <end position="327"/>
    </location>
</feature>
<dbReference type="Pfam" id="PF10506">
    <property type="entry name" value="USHBP1_PDZ-bd"/>
    <property type="match status" value="1"/>
</dbReference>
<dbReference type="Proteomes" id="UP000694549">
    <property type="component" value="Unplaced"/>
</dbReference>
<reference evidence="4" key="1">
    <citation type="submission" date="2025-08" db="UniProtKB">
        <authorList>
            <consortium name="Ensembl"/>
        </authorList>
    </citation>
    <scope>IDENTIFICATION</scope>
</reference>
<feature type="region of interest" description="Disordered" evidence="2">
    <location>
        <begin position="576"/>
        <end position="615"/>
    </location>
</feature>
<sequence length="723" mass="77341">MDEPLPGQRVDEDEDEDEDEATGEDTQDVPPHEEHIARLLATVARLQHRAEQLQRRPGSYGHAAAPAPVAPGHSQPLASSPRREEEEEEGLGGTSSLPAEAQQPRELDGTRGAGAGLEAHGPDLFADLQHAVSSLERAVFSRHRRAPAPPAEWARAAKSLEELEQAAGALPAACGGPEQGEGLLDAVARNTALRAALGHHDEELSRATASLRVLQGERDRLQGKVGAGAGLGVPNEGSPPVWPPGLSSVLGAGPGAAGGSGKAGGAGRCRQRHHGAWQHPRTGGTPGPALAPPELRRHPQHPQHPQPHSPLSPQPSEGAEQELEDRMQQLQRCVERLKEVNQELVGALRDCKSDSERLSMLLGQHESRSSALRLALHCSERCEDTYAALLHQAWAKLGRGGDGPGGGAARQQSPEQGSGSGPEPPQGPQLPHRADPDGQEESGASACPGLQSSPVSQGTEEGALRESIRRLRAEQAAVQGSLRDAPAPTRALTRRGEDARARAERALRDARALLPGWRRPEKEELLRDLALLKEAMAELKTRLQLVEKEKRGLGVLAAAQGPREAALRLVLQHLERERDGGSPSPPSSSSSSSEEDAQATRIGAAAPKHPTDPERTRQELLRAQARIEELQARARALVLSLEQSSAASRAQQEQYVTITGDFFHAHRALALAYRGARQKQGAQLRRLEAQAGAVRQQHAQRVQALARRLQALEQRLAGSETCI</sequence>
<feature type="region of interest" description="Disordered" evidence="2">
    <location>
        <begin position="1"/>
        <end position="121"/>
    </location>
</feature>
<feature type="coiled-coil region" evidence="1">
    <location>
        <begin position="620"/>
        <end position="647"/>
    </location>
</feature>
<reference evidence="4" key="2">
    <citation type="submission" date="2025-09" db="UniProtKB">
        <authorList>
            <consortium name="Ensembl"/>
        </authorList>
    </citation>
    <scope>IDENTIFICATION</scope>
</reference>
<dbReference type="PANTHER" id="PTHR23347:SF5">
    <property type="entry name" value="HARMONIN-BINDING PROTEIN USHBP1"/>
    <property type="match status" value="1"/>
</dbReference>
<dbReference type="InterPro" id="IPR040171">
    <property type="entry name" value="USBP1-like"/>
</dbReference>
<dbReference type="InterPro" id="IPR019536">
    <property type="entry name" value="USHBP1_PDZ-bd"/>
</dbReference>
<evidence type="ECO:0000256" key="2">
    <source>
        <dbReference type="SAM" id="MobiDB-lite"/>
    </source>
</evidence>
<feature type="region of interest" description="Disordered" evidence="2">
    <location>
        <begin position="477"/>
        <end position="498"/>
    </location>
</feature>
<organism evidence="4 5">
    <name type="scientific">Anas zonorhyncha</name>
    <name type="common">Eastern spot-billed duck</name>
    <dbReference type="NCBI Taxonomy" id="75864"/>
    <lineage>
        <taxon>Eukaryota</taxon>
        <taxon>Metazoa</taxon>
        <taxon>Chordata</taxon>
        <taxon>Craniata</taxon>
        <taxon>Vertebrata</taxon>
        <taxon>Euteleostomi</taxon>
        <taxon>Archelosauria</taxon>
        <taxon>Archosauria</taxon>
        <taxon>Dinosauria</taxon>
        <taxon>Saurischia</taxon>
        <taxon>Theropoda</taxon>
        <taxon>Coelurosauria</taxon>
        <taxon>Aves</taxon>
        <taxon>Neognathae</taxon>
        <taxon>Galloanserae</taxon>
        <taxon>Anseriformes</taxon>
        <taxon>Anatidae</taxon>
        <taxon>Anatinae</taxon>
        <taxon>Anas</taxon>
    </lineage>
</organism>
<evidence type="ECO:0000313" key="4">
    <source>
        <dbReference type="Ensembl" id="ENSAZOP00000008438.1"/>
    </source>
</evidence>
<dbReference type="Ensembl" id="ENSAZOT00000009002.1">
    <property type="protein sequence ID" value="ENSAZOP00000008438.1"/>
    <property type="gene ID" value="ENSAZOG00000005369.1"/>
</dbReference>